<evidence type="ECO:0000313" key="1">
    <source>
        <dbReference type="EMBL" id="VVC90609.1"/>
    </source>
</evidence>
<keyword evidence="2" id="KW-1185">Reference proteome</keyword>
<dbReference type="AlphaFoldDB" id="A0A5E4PZD0"/>
<reference evidence="1 2" key="1">
    <citation type="submission" date="2017-07" db="EMBL/GenBank/DDBJ databases">
        <authorList>
            <person name="Talla V."/>
            <person name="Backstrom N."/>
        </authorList>
    </citation>
    <scope>NUCLEOTIDE SEQUENCE [LARGE SCALE GENOMIC DNA]</scope>
</reference>
<accession>A0A5E4PZD0</accession>
<sequence length="45" mass="5287">MINWKYLMAIVNMVTISLDLFNVVMDTLSRLQVVQLQSSHEKTIY</sequence>
<dbReference type="EMBL" id="FZQP02000837">
    <property type="protein sequence ID" value="VVC90609.1"/>
    <property type="molecule type" value="Genomic_DNA"/>
</dbReference>
<proteinExistence type="predicted"/>
<protein>
    <submittedName>
        <fullName evidence="1">Uncharacterized protein</fullName>
    </submittedName>
</protein>
<evidence type="ECO:0000313" key="2">
    <source>
        <dbReference type="Proteomes" id="UP000324832"/>
    </source>
</evidence>
<gene>
    <name evidence="1" type="ORF">LSINAPIS_LOCUS3480</name>
</gene>
<dbReference type="Proteomes" id="UP000324832">
    <property type="component" value="Unassembled WGS sequence"/>
</dbReference>
<organism evidence="1 2">
    <name type="scientific">Leptidea sinapis</name>
    <dbReference type="NCBI Taxonomy" id="189913"/>
    <lineage>
        <taxon>Eukaryota</taxon>
        <taxon>Metazoa</taxon>
        <taxon>Ecdysozoa</taxon>
        <taxon>Arthropoda</taxon>
        <taxon>Hexapoda</taxon>
        <taxon>Insecta</taxon>
        <taxon>Pterygota</taxon>
        <taxon>Neoptera</taxon>
        <taxon>Endopterygota</taxon>
        <taxon>Lepidoptera</taxon>
        <taxon>Glossata</taxon>
        <taxon>Ditrysia</taxon>
        <taxon>Papilionoidea</taxon>
        <taxon>Pieridae</taxon>
        <taxon>Dismorphiinae</taxon>
        <taxon>Leptidea</taxon>
    </lineage>
</organism>
<name>A0A5E4PZD0_9NEOP</name>